<protein>
    <submittedName>
        <fullName evidence="7">Methyl-accepting chemotaxis sensory transducer</fullName>
    </submittedName>
</protein>
<dbReference type="Gene3D" id="1.20.120.1530">
    <property type="match status" value="1"/>
</dbReference>
<dbReference type="InterPro" id="IPR003660">
    <property type="entry name" value="HAMP_dom"/>
</dbReference>
<name>Q2FN52_METHJ</name>
<dbReference type="CDD" id="cd11386">
    <property type="entry name" value="MCP_signal"/>
    <property type="match status" value="1"/>
</dbReference>
<sequence>MTIIDNISIGKKLIGSFLFIAAIIGIVAFIGYSNMQTMNTSLTSVYNDRLIPIQDLGSAAAVLYEIRGDFYKYLLIPEEQENTRKKIDENIKLVDQLMQNYQSSNLLDSEKTELTTFTTNWERYKTLIKENQAYWDEGNEKVVLDSLTFGEMQKVRKNIGASIDSLKEINKNAAENLKTESDSIFAQASLMSTFAGIIGIVIALILGIYISRGITGPLNRAVNMIQEMGKGHLGLRLGMNRKDEIGTMARVMDSFADDLQGKVIRTIQMIASGEKAQKLEVHDTSDEITPALNQMIETLNGLLDQMGILIGEAQEGHLNSRGDASQFIGIYQDLVTGINNMLDAITIPLNETLRVAERYANVDFNARFDDGLTVKGDLLVLKQKMNQIGIHVGQELKAVIQEISDQVTNLSQSAESSAATVEQLAAGADAISQNVENVQANADLTKRSVQQVLTAMEDLSTSVSTVAAKVDSVARLSHDADTTSSQGVEKAAIAEKGIQAINGAVNDVGDIITRIREQMIEIGKIVEIISGIADQTNLLALNAAIEAARAGEAGMGFAVVANEVKTLAQDSQGSAENIANIIATLQNQSEKAVQAMDLATREVSKGSAAINETIASFRSIAEQTQEISLHMGEVASLSEEEAAAVEQITASVSEVSKISIATAEEAVGASAASEEAAAALKQLSEMQVILAEAAIKIQKSMVRLTG</sequence>
<feature type="domain" description="HAMP" evidence="6">
    <location>
        <begin position="212"/>
        <end position="264"/>
    </location>
</feature>
<dbReference type="RefSeq" id="WP_011447412.1">
    <property type="nucleotide sequence ID" value="NC_007796.1"/>
</dbReference>
<evidence type="ECO:0000313" key="7">
    <source>
        <dbReference type="EMBL" id="ABD40117.1"/>
    </source>
</evidence>
<feature type="transmembrane region" description="Helical" evidence="4">
    <location>
        <begin position="184"/>
        <end position="210"/>
    </location>
</feature>
<dbReference type="KEGG" id="mhu:Mhun_0347"/>
<dbReference type="EMBL" id="CP000254">
    <property type="protein sequence ID" value="ABD40117.1"/>
    <property type="molecule type" value="Genomic_DNA"/>
</dbReference>
<dbReference type="EnsemblBacteria" id="ABD40117">
    <property type="protein sequence ID" value="ABD40117"/>
    <property type="gene ID" value="Mhun_0347"/>
</dbReference>
<dbReference type="eggNOG" id="arCOG02320">
    <property type="taxonomic scope" value="Archaea"/>
</dbReference>
<dbReference type="OrthoDB" id="8523at2157"/>
<proteinExistence type="inferred from homology"/>
<evidence type="ECO:0000256" key="1">
    <source>
        <dbReference type="ARBA" id="ARBA00023224"/>
    </source>
</evidence>
<dbReference type="Pfam" id="PF18947">
    <property type="entry name" value="HAMP_2"/>
    <property type="match status" value="1"/>
</dbReference>
<evidence type="ECO:0000256" key="2">
    <source>
        <dbReference type="ARBA" id="ARBA00029447"/>
    </source>
</evidence>
<evidence type="ECO:0000313" key="8">
    <source>
        <dbReference type="Proteomes" id="UP000001941"/>
    </source>
</evidence>
<dbReference type="SUPFAM" id="SSF58104">
    <property type="entry name" value="Methyl-accepting chemotaxis protein (MCP) signaling domain"/>
    <property type="match status" value="2"/>
</dbReference>
<dbReference type="PROSITE" id="PS50885">
    <property type="entry name" value="HAMP"/>
    <property type="match status" value="1"/>
</dbReference>
<dbReference type="SMART" id="SM00283">
    <property type="entry name" value="MA"/>
    <property type="match status" value="1"/>
</dbReference>
<keyword evidence="8" id="KW-1185">Reference proteome</keyword>
<comment type="similarity">
    <text evidence="2">Belongs to the methyl-accepting chemotaxis (MCP) protein family.</text>
</comment>
<dbReference type="PANTHER" id="PTHR32089">
    <property type="entry name" value="METHYL-ACCEPTING CHEMOTAXIS PROTEIN MCPB"/>
    <property type="match status" value="1"/>
</dbReference>
<dbReference type="PANTHER" id="PTHR32089:SF112">
    <property type="entry name" value="LYSOZYME-LIKE PROTEIN-RELATED"/>
    <property type="match status" value="1"/>
</dbReference>
<feature type="transmembrane region" description="Helical" evidence="4">
    <location>
        <begin position="12"/>
        <end position="32"/>
    </location>
</feature>
<organism evidence="7 8">
    <name type="scientific">Methanospirillum hungatei JF-1 (strain ATCC 27890 / DSM 864 / NBRC 100397 / JF-1)</name>
    <dbReference type="NCBI Taxonomy" id="323259"/>
    <lineage>
        <taxon>Archaea</taxon>
        <taxon>Methanobacteriati</taxon>
        <taxon>Methanobacteriota</taxon>
        <taxon>Stenosarchaea group</taxon>
        <taxon>Methanomicrobia</taxon>
        <taxon>Methanomicrobiales</taxon>
        <taxon>Methanospirillaceae</taxon>
        <taxon>Methanospirillum</taxon>
    </lineage>
</organism>
<evidence type="ECO:0000256" key="3">
    <source>
        <dbReference type="PROSITE-ProRule" id="PRU00284"/>
    </source>
</evidence>
<gene>
    <name evidence="7" type="ordered locus">Mhun_0347</name>
</gene>
<evidence type="ECO:0000259" key="5">
    <source>
        <dbReference type="PROSITE" id="PS50111"/>
    </source>
</evidence>
<keyword evidence="4" id="KW-1133">Transmembrane helix</keyword>
<dbReference type="SUPFAM" id="SSF158472">
    <property type="entry name" value="HAMP domain-like"/>
    <property type="match status" value="1"/>
</dbReference>
<evidence type="ECO:0000256" key="4">
    <source>
        <dbReference type="SAM" id="Phobius"/>
    </source>
</evidence>
<dbReference type="HOGENOM" id="CLU_000445_107_27_2"/>
<keyword evidence="1 3" id="KW-0807">Transducer</keyword>
<dbReference type="Pfam" id="PF00015">
    <property type="entry name" value="MCPsignal"/>
    <property type="match status" value="1"/>
</dbReference>
<accession>Q2FN52</accession>
<dbReference type="InterPro" id="IPR024478">
    <property type="entry name" value="HlyB_4HB_MCP"/>
</dbReference>
<dbReference type="InParanoid" id="Q2FN52"/>
<dbReference type="Pfam" id="PF00672">
    <property type="entry name" value="HAMP"/>
    <property type="match status" value="1"/>
</dbReference>
<dbReference type="CDD" id="cd06225">
    <property type="entry name" value="HAMP"/>
    <property type="match status" value="1"/>
</dbReference>
<dbReference type="STRING" id="323259.Mhun_0347"/>
<feature type="domain" description="Methyl-accepting transducer" evidence="5">
    <location>
        <begin position="420"/>
        <end position="656"/>
    </location>
</feature>
<dbReference type="Pfam" id="PF12729">
    <property type="entry name" value="4HB_MCP_1"/>
    <property type="match status" value="1"/>
</dbReference>
<dbReference type="InterPro" id="IPR004089">
    <property type="entry name" value="MCPsignal_dom"/>
</dbReference>
<dbReference type="Gene3D" id="1.10.287.950">
    <property type="entry name" value="Methyl-accepting chemotaxis protein"/>
    <property type="match status" value="1"/>
</dbReference>
<dbReference type="GO" id="GO:0007165">
    <property type="term" value="P:signal transduction"/>
    <property type="evidence" value="ECO:0007669"/>
    <property type="project" value="UniProtKB-KW"/>
</dbReference>
<dbReference type="PROSITE" id="PS50111">
    <property type="entry name" value="CHEMOTAXIS_TRANSDUC_2"/>
    <property type="match status" value="1"/>
</dbReference>
<dbReference type="GO" id="GO:0016020">
    <property type="term" value="C:membrane"/>
    <property type="evidence" value="ECO:0007669"/>
    <property type="project" value="InterPro"/>
</dbReference>
<keyword evidence="4" id="KW-0812">Transmembrane</keyword>
<keyword evidence="4" id="KW-0472">Membrane</keyword>
<dbReference type="SMART" id="SM00304">
    <property type="entry name" value="HAMP"/>
    <property type="match status" value="2"/>
</dbReference>
<evidence type="ECO:0000259" key="6">
    <source>
        <dbReference type="PROSITE" id="PS50885"/>
    </source>
</evidence>
<reference evidence="8" key="1">
    <citation type="journal article" date="2016" name="Stand. Genomic Sci.">
        <title>Complete genome sequence of Methanospirillum hungatei type strain JF1.</title>
        <authorList>
            <person name="Gunsalus R.P."/>
            <person name="Cook L.E."/>
            <person name="Crable B."/>
            <person name="Rohlin L."/>
            <person name="McDonald E."/>
            <person name="Mouttaki H."/>
            <person name="Sieber J.R."/>
            <person name="Poweleit N."/>
            <person name="Zhou H."/>
            <person name="Lapidus A.L."/>
            <person name="Daligault H.E."/>
            <person name="Land M."/>
            <person name="Gilna P."/>
            <person name="Ivanova N."/>
            <person name="Kyrpides N."/>
            <person name="Culley D.E."/>
            <person name="McInerney M.J."/>
        </authorList>
    </citation>
    <scope>NUCLEOTIDE SEQUENCE [LARGE SCALE GENOMIC DNA]</scope>
    <source>
        <strain evidence="8">ATCC 27890 / DSM 864 / NBRC 100397 / JF-1</strain>
    </source>
</reference>
<dbReference type="AlphaFoldDB" id="Q2FN52"/>
<dbReference type="Proteomes" id="UP000001941">
    <property type="component" value="Chromosome"/>
</dbReference>
<dbReference type="GeneID" id="25393435"/>